<keyword evidence="2" id="KW-0328">Glycosyltransferase</keyword>
<evidence type="ECO:0000256" key="4">
    <source>
        <dbReference type="ARBA" id="ARBA00022692"/>
    </source>
</evidence>
<organism evidence="9 10">
    <name type="scientific">Lactuca sativa</name>
    <name type="common">Garden lettuce</name>
    <dbReference type="NCBI Taxonomy" id="4236"/>
    <lineage>
        <taxon>Eukaryota</taxon>
        <taxon>Viridiplantae</taxon>
        <taxon>Streptophyta</taxon>
        <taxon>Embryophyta</taxon>
        <taxon>Tracheophyta</taxon>
        <taxon>Spermatophyta</taxon>
        <taxon>Magnoliopsida</taxon>
        <taxon>eudicotyledons</taxon>
        <taxon>Gunneridae</taxon>
        <taxon>Pentapetalae</taxon>
        <taxon>asterids</taxon>
        <taxon>campanulids</taxon>
        <taxon>Asterales</taxon>
        <taxon>Asteraceae</taxon>
        <taxon>Cichorioideae</taxon>
        <taxon>Cichorieae</taxon>
        <taxon>Lactucinae</taxon>
        <taxon>Lactuca</taxon>
    </lineage>
</organism>
<dbReference type="Pfam" id="PF03552">
    <property type="entry name" value="Cellulose_synt"/>
    <property type="match status" value="1"/>
</dbReference>
<keyword evidence="6" id="KW-0472">Membrane</keyword>
<evidence type="ECO:0000313" key="10">
    <source>
        <dbReference type="Proteomes" id="UP000235145"/>
    </source>
</evidence>
<dbReference type="GO" id="GO:0016760">
    <property type="term" value="F:cellulose synthase (UDP-forming) activity"/>
    <property type="evidence" value="ECO:0007669"/>
    <property type="project" value="InterPro"/>
</dbReference>
<evidence type="ECO:0000256" key="7">
    <source>
        <dbReference type="ARBA" id="ARBA00023316"/>
    </source>
</evidence>
<dbReference type="PANTHER" id="PTHR13301">
    <property type="entry name" value="X-BOX TRANSCRIPTION FACTOR-RELATED"/>
    <property type="match status" value="1"/>
</dbReference>
<gene>
    <name evidence="9" type="ORF">LSAT_V11C500279450</name>
</gene>
<evidence type="ECO:0000256" key="1">
    <source>
        <dbReference type="ARBA" id="ARBA00004308"/>
    </source>
</evidence>
<evidence type="ECO:0000256" key="3">
    <source>
        <dbReference type="ARBA" id="ARBA00022679"/>
    </source>
</evidence>
<dbReference type="InterPro" id="IPR005150">
    <property type="entry name" value="Cellulose_synth"/>
</dbReference>
<keyword evidence="7" id="KW-0961">Cell wall biogenesis/degradation</keyword>
<proteinExistence type="predicted"/>
<dbReference type="GO" id="GO:0012505">
    <property type="term" value="C:endomembrane system"/>
    <property type="evidence" value="ECO:0007669"/>
    <property type="project" value="UniProtKB-SubCell"/>
</dbReference>
<evidence type="ECO:0000313" key="9">
    <source>
        <dbReference type="EMBL" id="KAJ0206907.1"/>
    </source>
</evidence>
<dbReference type="GO" id="GO:0016020">
    <property type="term" value="C:membrane"/>
    <property type="evidence" value="ECO:0007669"/>
    <property type="project" value="InterPro"/>
</dbReference>
<dbReference type="AlphaFoldDB" id="A0A9R1VLC2"/>
<evidence type="ECO:0000256" key="2">
    <source>
        <dbReference type="ARBA" id="ARBA00022676"/>
    </source>
</evidence>
<dbReference type="GO" id="GO:0030244">
    <property type="term" value="P:cellulose biosynthetic process"/>
    <property type="evidence" value="ECO:0007669"/>
    <property type="project" value="InterPro"/>
</dbReference>
<name>A0A9R1VLC2_LACSA</name>
<keyword evidence="10" id="KW-1185">Reference proteome</keyword>
<accession>A0A9R1VLC2</accession>
<evidence type="ECO:0000256" key="5">
    <source>
        <dbReference type="ARBA" id="ARBA00022989"/>
    </source>
</evidence>
<reference evidence="9 10" key="1">
    <citation type="journal article" date="2017" name="Nat. Commun.">
        <title>Genome assembly with in vitro proximity ligation data and whole-genome triplication in lettuce.</title>
        <authorList>
            <person name="Reyes-Chin-Wo S."/>
            <person name="Wang Z."/>
            <person name="Yang X."/>
            <person name="Kozik A."/>
            <person name="Arikit S."/>
            <person name="Song C."/>
            <person name="Xia L."/>
            <person name="Froenicke L."/>
            <person name="Lavelle D.O."/>
            <person name="Truco M.J."/>
            <person name="Xia R."/>
            <person name="Zhu S."/>
            <person name="Xu C."/>
            <person name="Xu H."/>
            <person name="Xu X."/>
            <person name="Cox K."/>
            <person name="Korf I."/>
            <person name="Meyers B.C."/>
            <person name="Michelmore R.W."/>
        </authorList>
    </citation>
    <scope>NUCLEOTIDE SEQUENCE [LARGE SCALE GENOMIC DNA]</scope>
    <source>
        <strain evidence="10">cv. Salinas</strain>
        <tissue evidence="9">Seedlings</tissue>
    </source>
</reference>
<feature type="binding site" evidence="8">
    <location>
        <position position="52"/>
    </location>
    <ligand>
        <name>UDP-alpha-D-glucose</name>
        <dbReference type="ChEBI" id="CHEBI:58885"/>
    </ligand>
</feature>
<keyword evidence="3" id="KW-0808">Transferase</keyword>
<comment type="caution">
    <text evidence="9">The sequence shown here is derived from an EMBL/GenBank/DDBJ whole genome shotgun (WGS) entry which is preliminary data.</text>
</comment>
<protein>
    <submittedName>
        <fullName evidence="9">Uncharacterized protein</fullName>
    </submittedName>
</protein>
<dbReference type="GO" id="GO:0071555">
    <property type="term" value="P:cell wall organization"/>
    <property type="evidence" value="ECO:0007669"/>
    <property type="project" value="UniProtKB-KW"/>
</dbReference>
<sequence length="121" mass="14290">MEENITLHLSILKAPINMSTGDSRQLESLLSSLQILYMEYHVDKFSCYVSDDGSAMLKFESLSETTGFAKKWVPFCKKHSIESRAPEFYFDQKIDYLKDKIQPYLVKERRAMKREYEKFKV</sequence>
<evidence type="ECO:0000256" key="8">
    <source>
        <dbReference type="PIRSR" id="PIRSR605150-2"/>
    </source>
</evidence>
<dbReference type="EMBL" id="NBSK02000005">
    <property type="protein sequence ID" value="KAJ0206907.1"/>
    <property type="molecule type" value="Genomic_DNA"/>
</dbReference>
<keyword evidence="4" id="KW-0812">Transmembrane</keyword>
<comment type="subcellular location">
    <subcellularLocation>
        <location evidence="1">Endomembrane system</location>
    </subcellularLocation>
</comment>
<evidence type="ECO:0000256" key="6">
    <source>
        <dbReference type="ARBA" id="ARBA00023136"/>
    </source>
</evidence>
<dbReference type="Proteomes" id="UP000235145">
    <property type="component" value="Unassembled WGS sequence"/>
</dbReference>
<keyword evidence="5" id="KW-1133">Transmembrane helix</keyword>